<dbReference type="InterPro" id="IPR000184">
    <property type="entry name" value="Bac_surfAg_D15"/>
</dbReference>
<dbReference type="InterPro" id="IPR039910">
    <property type="entry name" value="D15-like"/>
</dbReference>
<keyword evidence="2" id="KW-1134">Transmembrane beta strand</keyword>
<dbReference type="Gene3D" id="3.10.20.310">
    <property type="entry name" value="membrane protein fhac"/>
    <property type="match status" value="1"/>
</dbReference>
<dbReference type="PANTHER" id="PTHR12815:SF42">
    <property type="entry name" value="BACTERIAL SURFACE ANTIGEN (D15) DOMAIN-CONTAINING PROTEIN"/>
    <property type="match status" value="1"/>
</dbReference>
<reference evidence="5 6" key="1">
    <citation type="submission" date="2015-04" db="EMBL/GenBank/DDBJ databases">
        <title>The draft genome sequence of Roseovarius sp.R12b.</title>
        <authorList>
            <person name="Li G."/>
            <person name="Lai Q."/>
            <person name="Shao Z."/>
            <person name="Yan P."/>
        </authorList>
    </citation>
    <scope>NUCLEOTIDE SEQUENCE [LARGE SCALE GENOMIC DNA]</scope>
    <source>
        <strain evidence="5 6">R12B</strain>
    </source>
</reference>
<dbReference type="EMBL" id="LAXJ01000026">
    <property type="protein sequence ID" value="KRS10900.1"/>
    <property type="molecule type" value="Genomic_DNA"/>
</dbReference>
<evidence type="ECO:0000259" key="4">
    <source>
        <dbReference type="Pfam" id="PF01103"/>
    </source>
</evidence>
<sequence length="585" mass="62146">MFALLSVRPVMAVEATVQVQGASEDLGEFLSRSSLSVETAESEDATAQDILAAARADYARMVGALYDAGYYGGVVSIRVDGREAADISPIAGPSRVNRVVVIVQPGSPFTFSRAAIGPVAPETELPEGYARGQRAGAGVIRRAAEAGVTGWREAGHAKVELDGQSITADHRNSTLASEIRLSPGPRLRFGDLIITRPSAVRASRIQAIAGLPSGKVFSPEELEDASQRLRRTGAFRSVVLNEAEVPNPDGTLDIQAEVLDAKPRRIGFGAEIASLEGLTLSGFWLHRNLLGGAERLRIEGEVGGIGGDSGGIDYRLSARFERPATFTPDTTAFLEARAEELDEEEYRQRTFEIGGGVSHIFSDELEGEIGISYQYADIDDDLGSRTNELLLLPAKLTFDNRDDPLDATEGFYVGLEATPFLALDAGDPAFRLYADARTYVGFGEEDTIVLAGRTQIGSVSGASLLDVPPDMLFFSGGSNTVRGQPYQSLGVDLGGGNTSGGRSFLAFSGEVRARVADAWQVVGFADTGYVGRDSFGSGTGDWHSGAGFGIRYDTGIGPVRFDVATPLDGDAGQDYEFYIGIGQAF</sequence>
<dbReference type="Pfam" id="PF01103">
    <property type="entry name" value="Omp85"/>
    <property type="match status" value="1"/>
</dbReference>
<evidence type="ECO:0000256" key="1">
    <source>
        <dbReference type="ARBA" id="ARBA00004370"/>
    </source>
</evidence>
<dbReference type="PANTHER" id="PTHR12815">
    <property type="entry name" value="SORTING AND ASSEMBLY MACHINERY SAMM50 PROTEIN FAMILY MEMBER"/>
    <property type="match status" value="1"/>
</dbReference>
<comment type="subcellular location">
    <subcellularLocation>
        <location evidence="1">Membrane</location>
    </subcellularLocation>
</comment>
<proteinExistence type="predicted"/>
<organism evidence="5 6">
    <name type="scientific">Roseovarius atlanticus</name>
    <dbReference type="NCBI Taxonomy" id="1641875"/>
    <lineage>
        <taxon>Bacteria</taxon>
        <taxon>Pseudomonadati</taxon>
        <taxon>Pseudomonadota</taxon>
        <taxon>Alphaproteobacteria</taxon>
        <taxon>Rhodobacterales</taxon>
        <taxon>Roseobacteraceae</taxon>
        <taxon>Roseovarius</taxon>
    </lineage>
</organism>
<name>A0A0T5NPJ3_9RHOB</name>
<dbReference type="AlphaFoldDB" id="A0A0T5NPJ3"/>
<gene>
    <name evidence="5" type="ORF">XM53_19260</name>
</gene>
<dbReference type="PATRIC" id="fig|1641875.4.peg.2385"/>
<accession>A0A0T5NPJ3</accession>
<protein>
    <submittedName>
        <fullName evidence="5">Membrane protein</fullName>
    </submittedName>
</protein>
<feature type="domain" description="Bacterial surface antigen (D15)" evidence="4">
    <location>
        <begin position="288"/>
        <end position="585"/>
    </location>
</feature>
<dbReference type="Gene3D" id="2.40.160.50">
    <property type="entry name" value="membrane protein fhac: a member of the omp85/tpsb transporter family"/>
    <property type="match status" value="1"/>
</dbReference>
<evidence type="ECO:0000313" key="5">
    <source>
        <dbReference type="EMBL" id="KRS10900.1"/>
    </source>
</evidence>
<evidence type="ECO:0000256" key="3">
    <source>
        <dbReference type="ARBA" id="ARBA00023136"/>
    </source>
</evidence>
<keyword evidence="6" id="KW-1185">Reference proteome</keyword>
<keyword evidence="3" id="KW-0472">Membrane</keyword>
<evidence type="ECO:0000256" key="2">
    <source>
        <dbReference type="ARBA" id="ARBA00022452"/>
    </source>
</evidence>
<dbReference type="GO" id="GO:0019867">
    <property type="term" value="C:outer membrane"/>
    <property type="evidence" value="ECO:0007669"/>
    <property type="project" value="InterPro"/>
</dbReference>
<evidence type="ECO:0000313" key="6">
    <source>
        <dbReference type="Proteomes" id="UP000051295"/>
    </source>
</evidence>
<dbReference type="Proteomes" id="UP000051295">
    <property type="component" value="Unassembled WGS sequence"/>
</dbReference>
<keyword evidence="2" id="KW-0812">Transmembrane</keyword>
<comment type="caution">
    <text evidence="5">The sequence shown here is derived from an EMBL/GenBank/DDBJ whole genome shotgun (WGS) entry which is preliminary data.</text>
</comment>